<dbReference type="AlphaFoldDB" id="A0A561XBW2"/>
<dbReference type="SUPFAM" id="SSF55469">
    <property type="entry name" value="FMN-dependent nitroreductase-like"/>
    <property type="match status" value="2"/>
</dbReference>
<accession>A0A561XBW2</accession>
<gene>
    <name evidence="1" type="ORF">ATF69_3953</name>
</gene>
<dbReference type="GO" id="GO:0016491">
    <property type="term" value="F:oxidoreductase activity"/>
    <property type="evidence" value="ECO:0007669"/>
    <property type="project" value="InterPro"/>
</dbReference>
<dbReference type="EMBL" id="VJWE01000017">
    <property type="protein sequence ID" value="TWG33603.1"/>
    <property type="molecule type" value="Genomic_DNA"/>
</dbReference>
<dbReference type="Gene3D" id="3.40.109.10">
    <property type="entry name" value="NADH Oxidase"/>
    <property type="match status" value="1"/>
</dbReference>
<dbReference type="InterPro" id="IPR000415">
    <property type="entry name" value="Nitroreductase-like"/>
</dbReference>
<sequence length="393" mass="42759">MNRRNFIRLAGGGTIAAATTGTLVACGAVGSHYPAEAVEAWQGPVGETDVRRRAVAYAITAPNSHNLQPWLVDLRESGVITLRTDPARVLPQTDPWGRQILIGHGAFLELLVMALAQQGVASEVLLWPQGEMPAALKDWDDRPVARITLKPGGQPDPLFAQVLLRHTPKTDFDTTRPVAPELLARLLGSAPAQAPLSVGGTVSADQLPALRTLCWESARVELLTPRTMMESIQLTRVGPGEILQHRDGISINSPFVRAVDALGMFDRTQPPAEGSAAYKSAMGRFEGHSRTAMGFVWITGPNTRSDQIRTGRLYVRQQLQATALGVGMHPMSQAVQEFAEMAPHFERVHQLVLGRPAPRTPQEPTVQMFCRIGYPQGEVPATPRRPLARFVQA</sequence>
<evidence type="ECO:0000313" key="1">
    <source>
        <dbReference type="EMBL" id="TWG33603.1"/>
    </source>
</evidence>
<proteinExistence type="predicted"/>
<comment type="caution">
    <text evidence="1">The sequence shown here is derived from an EMBL/GenBank/DDBJ whole genome shotgun (WGS) entry which is preliminary data.</text>
</comment>
<name>A0A561XBW2_ACIDE</name>
<evidence type="ECO:0000313" key="2">
    <source>
        <dbReference type="Proteomes" id="UP000321485"/>
    </source>
</evidence>
<dbReference type="NCBIfam" id="NF047509">
    <property type="entry name" value="Rv3131_FMN_oxido"/>
    <property type="match status" value="1"/>
</dbReference>
<dbReference type="Proteomes" id="UP000321485">
    <property type="component" value="Unassembled WGS sequence"/>
</dbReference>
<reference evidence="1 2" key="1">
    <citation type="journal article" date="2015" name="Stand. Genomic Sci.">
        <title>Genomic Encyclopedia of Bacterial and Archaeal Type Strains, Phase III: the genomes of soil and plant-associated and newly described type strains.</title>
        <authorList>
            <person name="Whitman W.B."/>
            <person name="Woyke T."/>
            <person name="Klenk H.P."/>
            <person name="Zhou Y."/>
            <person name="Lilburn T.G."/>
            <person name="Beck B.J."/>
            <person name="De Vos P."/>
            <person name="Vandamme P."/>
            <person name="Eisen J.A."/>
            <person name="Garrity G."/>
            <person name="Hugenholtz P."/>
            <person name="Kyrpides N.C."/>
        </authorList>
    </citation>
    <scope>NUCLEOTIDE SEQUENCE [LARGE SCALE GENOMIC DNA]</scope>
    <source>
        <strain evidence="1 2">DSM 64</strain>
    </source>
</reference>
<dbReference type="GeneID" id="51112996"/>
<evidence type="ECO:0008006" key="3">
    <source>
        <dbReference type="Google" id="ProtNLM"/>
    </source>
</evidence>
<protein>
    <recommendedName>
        <fullName evidence="3">Twin-arginine translocation pathway signal protein</fullName>
    </recommendedName>
</protein>
<organism evidence="1 2">
    <name type="scientific">Acidovorax delafieldii</name>
    <name type="common">Pseudomonas delafieldii</name>
    <dbReference type="NCBI Taxonomy" id="47920"/>
    <lineage>
        <taxon>Bacteria</taxon>
        <taxon>Pseudomonadati</taxon>
        <taxon>Pseudomonadota</taxon>
        <taxon>Betaproteobacteria</taxon>
        <taxon>Burkholderiales</taxon>
        <taxon>Comamonadaceae</taxon>
        <taxon>Acidovorax</taxon>
    </lineage>
</organism>
<dbReference type="PROSITE" id="PS51257">
    <property type="entry name" value="PROKAR_LIPOPROTEIN"/>
    <property type="match status" value="1"/>
</dbReference>
<dbReference type="RefSeq" id="WP_146872022.1">
    <property type="nucleotide sequence ID" value="NZ_VJWE01000017.1"/>
</dbReference>